<dbReference type="Proteomes" id="UP000694545">
    <property type="component" value="Unplaced"/>
</dbReference>
<name>A0A8D2LQY6_VARKO</name>
<keyword evidence="5" id="KW-0297">G-protein coupled receptor</keyword>
<comment type="subcellular location">
    <subcellularLocation>
        <location evidence="1">Cell membrane</location>
        <topology evidence="1">Multi-pass membrane protein</topology>
    </subcellularLocation>
</comment>
<dbReference type="PRINTS" id="PR00237">
    <property type="entry name" value="GPCRRHODOPSN"/>
</dbReference>
<evidence type="ECO:0000256" key="8">
    <source>
        <dbReference type="ARBA" id="ARBA00023180"/>
    </source>
</evidence>
<evidence type="ECO:0000313" key="13">
    <source>
        <dbReference type="Proteomes" id="UP000694545"/>
    </source>
</evidence>
<evidence type="ECO:0000256" key="3">
    <source>
        <dbReference type="ARBA" id="ARBA00022692"/>
    </source>
</evidence>
<gene>
    <name evidence="12" type="primary">P2RY14</name>
</gene>
<dbReference type="PROSITE" id="PS50262">
    <property type="entry name" value="G_PROTEIN_RECEP_F1_2"/>
    <property type="match status" value="1"/>
</dbReference>
<proteinExistence type="predicted"/>
<keyword evidence="2" id="KW-1003">Cell membrane</keyword>
<keyword evidence="4 10" id="KW-1133">Transmembrane helix</keyword>
<feature type="transmembrane region" description="Helical" evidence="10">
    <location>
        <begin position="97"/>
        <end position="115"/>
    </location>
</feature>
<evidence type="ECO:0000256" key="10">
    <source>
        <dbReference type="SAM" id="Phobius"/>
    </source>
</evidence>
<dbReference type="PRINTS" id="PR01157">
    <property type="entry name" value="P2YPURNOCPTR"/>
</dbReference>
<reference evidence="12" key="2">
    <citation type="submission" date="2025-09" db="UniProtKB">
        <authorList>
            <consortium name="Ensembl"/>
        </authorList>
    </citation>
    <scope>IDENTIFICATION</scope>
</reference>
<dbReference type="OMA" id="CHLWIFN"/>
<evidence type="ECO:0000256" key="5">
    <source>
        <dbReference type="ARBA" id="ARBA00023040"/>
    </source>
</evidence>
<evidence type="ECO:0000313" key="12">
    <source>
        <dbReference type="Ensembl" id="ENSVKKP00000025111.1"/>
    </source>
</evidence>
<keyword evidence="6 10" id="KW-0472">Membrane</keyword>
<dbReference type="InterPro" id="IPR005466">
    <property type="entry name" value="P2Y14_rcpt"/>
</dbReference>
<keyword evidence="9" id="KW-0807">Transducer</keyword>
<feature type="transmembrane region" description="Helical" evidence="10">
    <location>
        <begin position="233"/>
        <end position="250"/>
    </location>
</feature>
<evidence type="ECO:0000256" key="2">
    <source>
        <dbReference type="ARBA" id="ARBA00022475"/>
    </source>
</evidence>
<dbReference type="RefSeq" id="XP_044288903.1">
    <property type="nucleotide sequence ID" value="XM_044432968.1"/>
</dbReference>
<feature type="transmembrane region" description="Helical" evidence="10">
    <location>
        <begin position="270"/>
        <end position="296"/>
    </location>
</feature>
<keyword evidence="8" id="KW-0325">Glycoprotein</keyword>
<dbReference type="GeneID" id="123024806"/>
<dbReference type="GO" id="GO:0005886">
    <property type="term" value="C:plasma membrane"/>
    <property type="evidence" value="ECO:0007669"/>
    <property type="project" value="UniProtKB-SubCell"/>
</dbReference>
<dbReference type="InterPro" id="IPR000276">
    <property type="entry name" value="GPCR_Rhodpsn"/>
</dbReference>
<dbReference type="PANTHER" id="PTHR24233:SF3">
    <property type="entry name" value="P2Y PURINOCEPTOR 14"/>
    <property type="match status" value="1"/>
</dbReference>
<keyword evidence="3 10" id="KW-0812">Transmembrane</keyword>
<evidence type="ECO:0000256" key="9">
    <source>
        <dbReference type="ARBA" id="ARBA00023224"/>
    </source>
</evidence>
<feature type="domain" description="G-protein coupled receptors family 1 profile" evidence="11">
    <location>
        <begin position="37"/>
        <end position="293"/>
    </location>
</feature>
<dbReference type="AlphaFoldDB" id="A0A8D2LQY6"/>
<dbReference type="InterPro" id="IPR017452">
    <property type="entry name" value="GPCR_Rhodpsn_7TM"/>
</dbReference>
<dbReference type="Gene3D" id="1.20.1070.10">
    <property type="entry name" value="Rhodopsin 7-helix transmembrane proteins"/>
    <property type="match status" value="1"/>
</dbReference>
<organism evidence="12 13">
    <name type="scientific">Varanus komodoensis</name>
    <name type="common">Komodo dragon</name>
    <dbReference type="NCBI Taxonomy" id="61221"/>
    <lineage>
        <taxon>Eukaryota</taxon>
        <taxon>Metazoa</taxon>
        <taxon>Chordata</taxon>
        <taxon>Craniata</taxon>
        <taxon>Vertebrata</taxon>
        <taxon>Euteleostomi</taxon>
        <taxon>Lepidosauria</taxon>
        <taxon>Squamata</taxon>
        <taxon>Bifurcata</taxon>
        <taxon>Unidentata</taxon>
        <taxon>Episquamata</taxon>
        <taxon>Toxicofera</taxon>
        <taxon>Anguimorpha</taxon>
        <taxon>Paleoanguimorpha</taxon>
        <taxon>Varanoidea</taxon>
        <taxon>Varanidae</taxon>
        <taxon>Varanus</taxon>
    </lineage>
</organism>
<dbReference type="SUPFAM" id="SSF81321">
    <property type="entry name" value="Family A G protein-coupled receptor-like"/>
    <property type="match status" value="1"/>
</dbReference>
<keyword evidence="7" id="KW-0675">Receptor</keyword>
<feature type="transmembrane region" description="Helical" evidence="10">
    <location>
        <begin position="25"/>
        <end position="45"/>
    </location>
</feature>
<evidence type="ECO:0000256" key="7">
    <source>
        <dbReference type="ARBA" id="ARBA00023170"/>
    </source>
</evidence>
<evidence type="ECO:0000256" key="4">
    <source>
        <dbReference type="ARBA" id="ARBA00022989"/>
    </source>
</evidence>
<reference evidence="12" key="1">
    <citation type="submission" date="2025-08" db="UniProtKB">
        <authorList>
            <consortium name="Ensembl"/>
        </authorList>
    </citation>
    <scope>IDENTIFICATION</scope>
</reference>
<evidence type="ECO:0000256" key="6">
    <source>
        <dbReference type="ARBA" id="ARBA00023136"/>
    </source>
</evidence>
<feature type="transmembrane region" description="Helical" evidence="10">
    <location>
        <begin position="57"/>
        <end position="77"/>
    </location>
</feature>
<sequence length="336" mass="38588">MTNSSSTSGNYCIYSEIIQKQVLPLAYGIIFLGGILLNGVAAWVFLHIPSKTSFIVYLKNIVIADLIMSLTFPFKILADSEFGPWQLNVVVCRFSAVIFYLNMYISISLFGLIGFDRCYKVVKPQFMASSHAIRCSKILCAAMWVLQMLISLPNTILTDKTPTKALSKKCMVLKSNLGVQWHQVSTYVCLAIFWIVFVLLIVFYSCIARKIFISHRKFRKNSRQTKRKTNRNIFTIMLVFIICFVPYHIGRIPYTMSQTTAQYNCKIQEILFYIKELALLLSAANVCLDPIIYVFLCQPFKERLYQKLHLKLKTSEEFENSRSRKSNAICETVVIS</sequence>
<dbReference type="OrthoDB" id="6163051at2759"/>
<feature type="transmembrane region" description="Helical" evidence="10">
    <location>
        <begin position="136"/>
        <end position="157"/>
    </location>
</feature>
<dbReference type="KEGG" id="vko:123024806"/>
<dbReference type="Ensembl" id="ENSVKKT00000025722.1">
    <property type="protein sequence ID" value="ENSVKKP00000025111.1"/>
    <property type="gene ID" value="ENSVKKG00000016518.1"/>
</dbReference>
<evidence type="ECO:0000259" key="11">
    <source>
        <dbReference type="PROSITE" id="PS50262"/>
    </source>
</evidence>
<feature type="transmembrane region" description="Helical" evidence="10">
    <location>
        <begin position="184"/>
        <end position="212"/>
    </location>
</feature>
<accession>A0A8D2LQY6</accession>
<dbReference type="PANTHER" id="PTHR24233">
    <property type="entry name" value="P2Y PURINOCEPTOR-RELATED G-PROTEIN COUPLED RECEPTOR"/>
    <property type="match status" value="1"/>
</dbReference>
<dbReference type="PRINTS" id="PR01655">
    <property type="entry name" value="UDPGLUCOSER"/>
</dbReference>
<keyword evidence="13" id="KW-1185">Reference proteome</keyword>
<dbReference type="Pfam" id="PF00001">
    <property type="entry name" value="7tm_1"/>
    <property type="match status" value="1"/>
</dbReference>
<dbReference type="CTD" id="9934"/>
<dbReference type="FunFam" id="1.20.1070.10:FF:000049">
    <property type="entry name" value="G-protein coupled receptor 87"/>
    <property type="match status" value="1"/>
</dbReference>
<protein>
    <submittedName>
        <fullName evidence="12">Purinergic receptor P2Y14</fullName>
    </submittedName>
</protein>
<evidence type="ECO:0000256" key="1">
    <source>
        <dbReference type="ARBA" id="ARBA00004651"/>
    </source>
</evidence>
<dbReference type="GO" id="GO:0045028">
    <property type="term" value="F:G protein-coupled purinergic nucleotide receptor activity"/>
    <property type="evidence" value="ECO:0007669"/>
    <property type="project" value="InterPro"/>
</dbReference>